<evidence type="ECO:0000256" key="10">
    <source>
        <dbReference type="ARBA" id="ARBA00023212"/>
    </source>
</evidence>
<dbReference type="InterPro" id="IPR026983">
    <property type="entry name" value="DHC"/>
</dbReference>
<dbReference type="Gene3D" id="1.10.472.130">
    <property type="match status" value="1"/>
</dbReference>
<organism evidence="20 21">
    <name type="scientific">Octopus sinensis</name>
    <name type="common">East Asian common octopus</name>
    <dbReference type="NCBI Taxonomy" id="2607531"/>
    <lineage>
        <taxon>Eukaryota</taxon>
        <taxon>Metazoa</taxon>
        <taxon>Spiralia</taxon>
        <taxon>Lophotrochozoa</taxon>
        <taxon>Mollusca</taxon>
        <taxon>Cephalopoda</taxon>
        <taxon>Coleoidea</taxon>
        <taxon>Octopodiformes</taxon>
        <taxon>Octopoda</taxon>
        <taxon>Incirrata</taxon>
        <taxon>Octopodidae</taxon>
        <taxon>Octopus</taxon>
    </lineage>
</organism>
<dbReference type="InterPro" id="IPR013594">
    <property type="entry name" value="Dynein_heavy_tail"/>
</dbReference>
<dbReference type="Gene3D" id="1.20.58.1120">
    <property type="match status" value="1"/>
</dbReference>
<dbReference type="Gene3D" id="1.10.8.710">
    <property type="match status" value="1"/>
</dbReference>
<evidence type="ECO:0000313" key="21">
    <source>
        <dbReference type="RefSeq" id="XP_036354691.1"/>
    </source>
</evidence>
<dbReference type="RefSeq" id="XP_036354691.1">
    <property type="nucleotide sequence ID" value="XM_036498798.1"/>
</dbReference>
<dbReference type="Gene3D" id="3.40.50.300">
    <property type="entry name" value="P-loop containing nucleotide triphosphate hydrolases"/>
    <property type="match status" value="5"/>
</dbReference>
<evidence type="ECO:0000256" key="7">
    <source>
        <dbReference type="ARBA" id="ARBA00023017"/>
    </source>
</evidence>
<evidence type="ECO:0000259" key="15">
    <source>
        <dbReference type="Pfam" id="PF12774"/>
    </source>
</evidence>
<dbReference type="Gene3D" id="1.10.8.720">
    <property type="entry name" value="Region D6 of dynein motor"/>
    <property type="match status" value="1"/>
</dbReference>
<evidence type="ECO:0000256" key="8">
    <source>
        <dbReference type="ARBA" id="ARBA00023054"/>
    </source>
</evidence>
<dbReference type="InterPro" id="IPR013602">
    <property type="entry name" value="Dynein_heavy_linker"/>
</dbReference>
<dbReference type="GO" id="GO:0005874">
    <property type="term" value="C:microtubule"/>
    <property type="evidence" value="ECO:0007669"/>
    <property type="project" value="UniProtKB-KW"/>
</dbReference>
<dbReference type="InterPro" id="IPR024317">
    <property type="entry name" value="Dynein_heavy_chain_D4_dom"/>
</dbReference>
<dbReference type="InterPro" id="IPR042228">
    <property type="entry name" value="Dynein_linker_3"/>
</dbReference>
<dbReference type="Gene3D" id="3.20.180.20">
    <property type="entry name" value="Dynein heavy chain, N-terminal domain 2"/>
    <property type="match status" value="1"/>
</dbReference>
<dbReference type="Pfam" id="PF17852">
    <property type="entry name" value="Dynein_AAA_lid"/>
    <property type="match status" value="1"/>
</dbReference>
<feature type="coiled-coil region" evidence="11">
    <location>
        <begin position="3722"/>
        <end position="3749"/>
    </location>
</feature>
<dbReference type="Gene3D" id="1.20.920.20">
    <property type="match status" value="1"/>
</dbReference>
<evidence type="ECO:0000256" key="12">
    <source>
        <dbReference type="SAM" id="MobiDB-lite"/>
    </source>
</evidence>
<dbReference type="GO" id="GO:0005524">
    <property type="term" value="F:ATP binding"/>
    <property type="evidence" value="ECO:0007669"/>
    <property type="project" value="UniProtKB-KW"/>
</dbReference>
<dbReference type="Gene3D" id="1.20.1270.280">
    <property type="match status" value="1"/>
</dbReference>
<keyword evidence="9" id="KW-0505">Motor protein</keyword>
<evidence type="ECO:0000256" key="1">
    <source>
        <dbReference type="ARBA" id="ARBA00004245"/>
    </source>
</evidence>
<reference evidence="21" key="1">
    <citation type="submission" date="2025-08" db="UniProtKB">
        <authorList>
            <consortium name="RefSeq"/>
        </authorList>
    </citation>
    <scope>IDENTIFICATION</scope>
</reference>
<evidence type="ECO:0000256" key="4">
    <source>
        <dbReference type="ARBA" id="ARBA00022701"/>
    </source>
</evidence>
<evidence type="ECO:0000256" key="5">
    <source>
        <dbReference type="ARBA" id="ARBA00022741"/>
    </source>
</evidence>
<feature type="compositionally biased region" description="Low complexity" evidence="12">
    <location>
        <begin position="2298"/>
        <end position="2310"/>
    </location>
</feature>
<evidence type="ECO:0000259" key="13">
    <source>
        <dbReference type="Pfam" id="PF08385"/>
    </source>
</evidence>
<keyword evidence="5" id="KW-0547">Nucleotide-binding</keyword>
<protein>
    <submittedName>
        <fullName evidence="21">Dynein heavy chain 8, axonemal-like</fullName>
    </submittedName>
</protein>
<dbReference type="Pfam" id="PF12774">
    <property type="entry name" value="AAA_6"/>
    <property type="match status" value="2"/>
</dbReference>
<dbReference type="Pfam" id="PF18199">
    <property type="entry name" value="Dynein_C"/>
    <property type="match status" value="1"/>
</dbReference>
<dbReference type="Pfam" id="PF08393">
    <property type="entry name" value="DHC_N2"/>
    <property type="match status" value="1"/>
</dbReference>
<feature type="coiled-coil region" evidence="11">
    <location>
        <begin position="4129"/>
        <end position="4156"/>
    </location>
</feature>
<evidence type="ECO:0000259" key="17">
    <source>
        <dbReference type="Pfam" id="PF12781"/>
    </source>
</evidence>
<dbReference type="InterPro" id="IPR027417">
    <property type="entry name" value="P-loop_NTPase"/>
</dbReference>
<dbReference type="Pfam" id="PF12780">
    <property type="entry name" value="AAA_8"/>
    <property type="match status" value="1"/>
</dbReference>
<feature type="domain" description="Dynein heavy chain hydrolytic ATP-binding dynein motor region" evidence="15">
    <location>
        <begin position="2047"/>
        <end position="2282"/>
    </location>
</feature>
<keyword evidence="3" id="KW-0963">Cytoplasm</keyword>
<dbReference type="GO" id="GO:0045505">
    <property type="term" value="F:dynein intermediate chain binding"/>
    <property type="evidence" value="ECO:0007669"/>
    <property type="project" value="InterPro"/>
</dbReference>
<keyword evidence="7" id="KW-0243">Dynein</keyword>
<evidence type="ECO:0000256" key="9">
    <source>
        <dbReference type="ARBA" id="ARBA00023175"/>
    </source>
</evidence>
<evidence type="ECO:0000259" key="14">
    <source>
        <dbReference type="Pfam" id="PF08393"/>
    </source>
</evidence>
<evidence type="ECO:0000256" key="6">
    <source>
        <dbReference type="ARBA" id="ARBA00022840"/>
    </source>
</evidence>
<keyword evidence="20" id="KW-1185">Reference proteome</keyword>
<dbReference type="InterPro" id="IPR041228">
    <property type="entry name" value="Dynein_C"/>
</dbReference>
<feature type="domain" description="Dynein heavy chain ATP-binding dynein motor region" evidence="17">
    <location>
        <begin position="3908"/>
        <end position="4128"/>
    </location>
</feature>
<evidence type="ECO:0000313" key="20">
    <source>
        <dbReference type="Proteomes" id="UP000515154"/>
    </source>
</evidence>
<dbReference type="InterPro" id="IPR035699">
    <property type="entry name" value="AAA_6"/>
</dbReference>
<dbReference type="Gene3D" id="1.20.920.30">
    <property type="match status" value="1"/>
</dbReference>
<dbReference type="GO" id="GO:0051959">
    <property type="term" value="F:dynein light intermediate chain binding"/>
    <property type="evidence" value="ECO:0007669"/>
    <property type="project" value="InterPro"/>
</dbReference>
<dbReference type="InterPro" id="IPR042222">
    <property type="entry name" value="Dynein_2_N"/>
</dbReference>
<keyword evidence="10" id="KW-0206">Cytoskeleton</keyword>
<dbReference type="InterPro" id="IPR043160">
    <property type="entry name" value="Dynein_C_barrel"/>
</dbReference>
<dbReference type="GO" id="GO:0030286">
    <property type="term" value="C:dynein complex"/>
    <property type="evidence" value="ECO:0007669"/>
    <property type="project" value="UniProtKB-KW"/>
</dbReference>
<proteinExistence type="inferred from homology"/>
<feature type="coiled-coil region" evidence="11">
    <location>
        <begin position="3790"/>
        <end position="3824"/>
    </location>
</feature>
<dbReference type="InterPro" id="IPR043157">
    <property type="entry name" value="Dynein_AAA1S"/>
</dbReference>
<gene>
    <name evidence="21" type="primary">LOC115225579</name>
</gene>
<accession>A0A7E6EGJ6</accession>
<dbReference type="InterPro" id="IPR042219">
    <property type="entry name" value="AAA_lid_11_sf"/>
</dbReference>
<keyword evidence="4" id="KW-0493">Microtubule</keyword>
<dbReference type="InterPro" id="IPR035706">
    <property type="entry name" value="AAA_9"/>
</dbReference>
<evidence type="ECO:0000256" key="3">
    <source>
        <dbReference type="ARBA" id="ARBA00022490"/>
    </source>
</evidence>
<dbReference type="SUPFAM" id="SSF52540">
    <property type="entry name" value="P-loop containing nucleoside triphosphate hydrolases"/>
    <property type="match status" value="2"/>
</dbReference>
<evidence type="ECO:0000259" key="18">
    <source>
        <dbReference type="Pfam" id="PF17852"/>
    </source>
</evidence>
<comment type="similarity">
    <text evidence="2">Belongs to the dynein heavy chain family.</text>
</comment>
<feature type="domain" description="Dynein heavy chain tail" evidence="13">
    <location>
        <begin position="205"/>
        <end position="922"/>
    </location>
</feature>
<evidence type="ECO:0000259" key="16">
    <source>
        <dbReference type="Pfam" id="PF12780"/>
    </source>
</evidence>
<feature type="domain" description="Dynein heavy chain AAA module D4" evidence="16">
    <location>
        <begin position="3097"/>
        <end position="3319"/>
    </location>
</feature>
<dbReference type="InterPro" id="IPR041466">
    <property type="entry name" value="Dynein_AAA5_ext"/>
</dbReference>
<feature type="domain" description="Dynein heavy chain AAA 5 extension" evidence="18">
    <location>
        <begin position="2607"/>
        <end position="2719"/>
    </location>
</feature>
<evidence type="ECO:0000256" key="11">
    <source>
        <dbReference type="SAM" id="Coils"/>
    </source>
</evidence>
<keyword evidence="8 11" id="KW-0175">Coiled coil</keyword>
<dbReference type="Pfam" id="PF12781">
    <property type="entry name" value="AAA_9"/>
    <property type="match status" value="1"/>
</dbReference>
<dbReference type="Pfam" id="PF12775">
    <property type="entry name" value="AAA_7"/>
    <property type="match status" value="1"/>
</dbReference>
<feature type="domain" description="Dynein heavy chain linker" evidence="14">
    <location>
        <begin position="1459"/>
        <end position="1897"/>
    </location>
</feature>
<feature type="region of interest" description="Disordered" evidence="12">
    <location>
        <begin position="2281"/>
        <end position="2314"/>
    </location>
</feature>
<dbReference type="Gene3D" id="1.10.287.2620">
    <property type="match status" value="1"/>
</dbReference>
<evidence type="ECO:0000256" key="2">
    <source>
        <dbReference type="ARBA" id="ARBA00008887"/>
    </source>
</evidence>
<feature type="domain" description="Dynein heavy chain C-terminal" evidence="19">
    <location>
        <begin position="4747"/>
        <end position="5020"/>
    </location>
</feature>
<name>A0A7E6EGJ6_9MOLL</name>
<evidence type="ECO:0000259" key="19">
    <source>
        <dbReference type="Pfam" id="PF18199"/>
    </source>
</evidence>
<dbReference type="Gene3D" id="3.10.490.20">
    <property type="match status" value="1"/>
</dbReference>
<comment type="subcellular location">
    <subcellularLocation>
        <location evidence="1">Cytoplasm</location>
        <location evidence="1">Cytoskeleton</location>
    </subcellularLocation>
</comment>
<dbReference type="Proteomes" id="UP000515154">
    <property type="component" value="Linkage group LG2"/>
</dbReference>
<feature type="coiled-coil region" evidence="11">
    <location>
        <begin position="3409"/>
        <end position="3436"/>
    </location>
</feature>
<dbReference type="PANTHER" id="PTHR45703">
    <property type="entry name" value="DYNEIN HEAVY CHAIN"/>
    <property type="match status" value="1"/>
</dbReference>
<feature type="domain" description="Dynein heavy chain hydrolytic ATP-binding dynein motor region" evidence="15">
    <location>
        <begin position="2330"/>
        <end position="2427"/>
    </location>
</feature>
<dbReference type="Gene3D" id="1.20.140.100">
    <property type="entry name" value="Dynein heavy chain, N-terminal domain 2"/>
    <property type="match status" value="1"/>
</dbReference>
<sequence length="5025" mass="581588">MDERHWWVAAKIQQTFKVGKTFQPEVFESYLSQEKILDQLDKFFEVDSPKYLFVYRNRKATEKSDITSSLVLSTETLSSLAESIAEKDLIFLYFLRRNTDNVIAESSICTEILCGEIKGNPLKIFSLKMSEIFLPFFKNSKNWSNCCEDRQKTLLQNIEKCSEVLTESGKHLPIMQILKMPPEIMTVEQRMCTSPTKVYDMENKEQILSEWIANIETIVYSSDKRTLENNLGLLSELKKWKRKYEILENITEQLKSKECKSVISCLVAGRSKMLRKWKFVDSGISEAINESRDKVKYLEFIKSHLLELQNTCCPEFVMYTVIPNIIAAIKKQNSLTRHFARSGFLTLLLQKIANQLAIIIKKFIKLCTTSPDGEDIFGKQILQSCSLHLQKKNIGSKDKVQVNKTVTESLYKQLNTCIQMTNSFRDSIIMLQTSIFVHQGNSLAARSASHISLQPYPNLKLQRASTTNINDFCRTMKGISFYDEEAIFSNLHPLIHQMKKVIYIIETFSQFSLLTKLSVSLPLFKSEDLETEKKANIEMLNEDRSAVFQPMHDIKDCSLPAVKEEDAHEEKENEEKLEEICDIKKRNNLVHHKKEYNSNDYILKTYFADEENCSILLNVFGNTMRNLTKIVHKITTVDVLHTNLDDSGELNNLYCEFQSIITESELLIRSYLDAIFRKDLSVEQSLDILDRFSSVSKRTALVPKIERCYVKVFNHYASDLLEQCDIFQQNKENPPMPRNSPKVAGTIQWCKFTLKKIKYPMEILMDICVVQQLPHFSNFVKIYNETITTIQDFERKTIGSWMKNLVNVVDGLSAALLTYHLESKELHINIDPRLLIAIEETKSMVKMGVPIPKNAKAILLQEDKLKNYKMHLELCIHEFDETKGILPKIWQQLFKEHYCQMSREFQPGLSSLSWNSLNIDAFLCTIRSAGYKLRDMTHGVHKIIYNQIDEVIEQIEDMSLFSMDECTLKHQHYEDIQKTMTMSIEFQIDSLNNHIHTMQNAIQDILDIVTATRISPKYGSKGTAEDKVDAEINEILEKDKNHLSKKIIAYYREKLYHAVEKIILRSLVFLLKFVSSIEESDSPKFHSSPIETANLLADNSTGKSYLRYETYLLINSVLVYNIPDFALNPPAAVISNIIRNIALKIKDISKGIPLIDIFDDYFHDNIVKNERINDVFKAIEKSLSANENIARTYVQSFNRYDFLWTRNRYESFDEFLTINPNKTEIQNKIEEFIVMEKELARIPQIMKIGLLSVKSDPVKQSLQALLLSWKTVFASVLHTDAYNMLKAACIYRRQVFEVLSVPIKTLEQLNNILYVLQQIRDMQNKIDQIYLPIELAYHKLLKYCVPLPRSEIKEVEDLRNNWNYLTELAEATEKYIFTDKRLTFEQEIHRENMAFVVKVIQFRNSFDGEGPNIPDSSPEETVERLDKFQEECLNLKKERETLETVSKTFGVLIDTFTELDQTEEDLKMVYSLYDLYIRFIQFDDQFQNTLWSDVDFRTAVKMVELFWDDYLLLSEKLQEYNTYHSLKTAITMYQETIPILKLLHSKTIRNRHWLQIMTVTENTFPLEVTVLRLSHLFNINLPRYKSTVVEICHVSMKEMELETMMSKIEEEWTEQELIFKNYKTLGPVTLDHIFIERLLEQLEDSQVTLANMLTSPYISPMQEDVNMWTEKLKELGFILELWIDVQKLWIHLEAVFSNSSANKELQQQNLIFAPVNTSWCKVMARYAEMKNFLQACCGEMQLKSVLLHIQEDLESCSRSLGNYLEKKRMQFPRFFFLSNPVLLATLSCPQSLESILPILGSLFGYVHEIETEVIEKRREILSESAASDIQFDQNTEIFTTPELSQEIKLRETAEIQMIAVKSVDGEKLLLNKKVPVCHSVEWWLNELKHTIHDTIGKMSLNAIQEITQATNLEEFIAKYPTQICQLGVLYLWSREVEKGIMEVKHERKALFNTYKKFCTTYSKILTLFSRSFSKSSCDTKSTHIRIRYEKIVTQTLYLRDTLYTICRKKVKHCTDFDWRRYLKCYLVSDNDTELKLHFEILDHHLVYGNEFCGSNPSIIMTPVTEKCFLSIFLALQNLQPVYLVGTPDVGKKETIKSLANVIAQFYYLLKCNPHFDASSIQRIIQGSSMEGCWLCLADGNKLSHKSLDVVMDQVAMIVDPVRVNNNVVEDIFRKLTYKVNPRTAFFMTAAFSEESNWYSARNVKSVFRTVTLLKPDTYYILRGYFISAGFKFGNILAGKLLEIVSLAELQLISSECQIPSFTLSSMIATIRRAQQIRKTLEEKYGEKPNTVRPESQVSTSTSKATPSTTSRQSQISLTIKESSENLTRDIDLSTLLQSIEETLYPALDNNVLIKFQDLVSACIYGTSCIPNKSSLKSLDLENVISEKVNQKNLTVNEEWLAKCLQLNNLSNNFDGILMVGPPGSGKTTCLQTLVEAFNESQQIKSISKNTMKTSHSNNYKLTRINPMSFESLEPIFGWMDLNSQFIDGFFMSSFKKASKNNFKTWFLIDSQLNDDWLDQLSSVFNNKQIQLKNGDIVPMNGNVKTFIETDSIDSASPMTITKLGMIYFSGLVTWEVLTKSWIKAKKHKNPQINGSKNGYDIAEILMQCYQNSMDPVIQYFKTEMKHSIHFNEVGMITTSLQILTVLLSNCHTVSSDTHIKKLFVFSLLWSFGGHLSSNDRLHFNEFLQKIRTNLIPEDENDVYLFDYFVDESGEWENWNIKSLEESPVIQDNFSREFVYTQRTIPIKYFINNFILHGFPSLLTGPKGSGKTSLINALMSSLDSEEYVLKRFVSSGSSTTVQLFDFFNSSIIHRQGFIHGAKDKKKLAVFIEDINIPKKDQFGIQRCNEFLRQLLDGKIIYDPSSPFEMKFIEDLCLIAEMTHPEPRLEQLNQRLLRQFAIFNLPEPEENDLSIILGKKLETAVNGENLPNIDTKLFNNLVEASYQLLSGLQSTLKLSSLPGSTHYMFTIQSLEHCFKGLTKLPLKERTNENFIILLLIHDIQNVLLDSVCRNEDHNFFKQLLRTVVNDKWPDIVITTKNIGYFITVPSRNRPSSHSPLLGKPINNVLYQTEGLYSLEATIQRHIDIYNSDHPKRPLQIIPSEHVISQITKVHRVLTCSDRSHLLSVSSVVSDIVDIYMLTCEMTNTTTIQMDWFTGNDLFEVLKTAVKQAGSLNTPVAFILKESNLLDPLHLDCINNFLVIEDYTTLYSTEELSTLLQSLQLKKDHLERAIKPVTYFCNNVKRNLHILIHLTPSNPLLSNIYREYPGILKSCQINWLLEWSEETLVSMTTRYLNESGMFHENNLRNRIIKCLTNIHKFMFKEYNKAPWTGNLASHTEIVQVESSDCKTDPVKVFNETVGNLPYTQRLLLDHIGLQQEVSSSSTNQANFISTKTYEQLLHCFQYLINLKNNEQKEKMAKINKTITKLKDTRERLQNVTKVVKFKTAEYNTAKIKSEEYLEEIIHKATQVESLKTQIGQNLAIKAILDNHQFTNFLDQADTNELLTNDDYDSYDEEFHRLMAENLEKKENHIEEDLAKAKKQIPYKEKCVELSKEKIYFWKSKIDRNCIESIRGFANPPNLVVHVINIVLIMTGKLNPLTYFNISMEDQEIQLISSEHYKNKFQISWKAVQHILSESKKFIDLLHNFSFEQGLKPSVIQAISSYLSPQEIQINLQSIQTAVQSDTSVQHVCKVLPGNGITVAEAKHASKDVAILLQYVLSLVVYSTFCKELQELNETIKELEEQIFRNSKQNSTPDNEIEITSGLDNDMEVDFNKDAIPVLEKEIESLQRPYREAVELKHSLEKELQNKNDEIKATRLLLESLKSKESEWCSVAEKESSDTLIYNCIMASSFLSYCSPFNIQTREKICNQFKKICSEHGFLQNCHQVFEDLSLHEFLFPPLLRVELEISSSLPTSKVFLENCCFFVDDKMWTTWPILCDPNCWALECQQIFLKSDFVTVPFNALESQLEMCLNEGLILFVTNCDSQKLHTNRLLLSVIFAYRRFIQATHTFKIWTGDFEVECNPSFRLYLHTSSDASLISDTLSPYLTIITFSQSYECLYKDLFLRCINLEKSQLKDERNHFLQEKWDKTKESLETEDKLLMGLCQEVDLLKSKQTVKELTELVNQHSEIKERLLTVLEEEENVLREATEHLSILASQGAICYYTMQHMKQLHPLYRCPYSSFLKLFHSVINELDCTNSHEVADQLTYLANQNMIQTLRYQDRIVFTLFLAFEIDSLKGYTLTGEREFVIDPLTTSATNPSLENIAALKNPFEWMPDEVFHNLQNLAMRFSWFTEIFVNLTKEGKDSSLKLLFDSQYPEQYNSLPTKLNVLTPLQILCFWRALRPKEFLLEATSYISSVLGSKFVANFLPNIPLVVTMTNPTYPILVFTNTQSGEADVFFSNFFKGQKYEMISLHVSTCSSSAETALRKYIWQKMSQDVWIILKNAHNWPSLLLKVSSWLLEKTVPNPMFRCCLSVDVDFKDLPTQLLDGCFKIFIDSPMHAKDHLQWSSTQLNPDILNMNSSTHWPLLLYNICLLYTTFHLRTNMIHGWANADDVENINSTDLQEAIKFAGFDLRRFSKLAIPNDTQMPCPISLSAIRYVFSEIIFGRYLQHTRDQICLKGMVEYLVSANSLKKNFEYSKLKYSGLTALYNSPRNLANLQQELGKIPNQFLASPQMCHLHKYQEALPKNEEYVLKQLDMLLTSLPPKTSYIHSQTSHMASVDGTTSVPQVIKYCPEQQIQNWRSCIEMWRLCVTLITKLPRILSKEYLLSRMSKLGGTTVYNKFILEEIFLLHKIVNEVKTSVQAVKTIFEEKDLGMKFSEEIVNVARDILQHKIPHTWNKLIGETAPPCTIDLMQWIQQLQNRSLFLEKITYFGREKMPSYWLGAFFRPKMFLSIFRREFICKMSIENNDYETITVHTVITGRDKDHIREPPAEGVFIYGIYSWDFFWDRTSGQVLDTVTKGSPTQLPVIHVYYSLNVKENIYPCPVYGSRSNDNKSVLEVDIYKENTSPIHWSLQGIMATLQPF</sequence>
<dbReference type="PANTHER" id="PTHR45703:SF8">
    <property type="entry name" value="DYNEINS HEAVY CHAIN"/>
    <property type="match status" value="1"/>
</dbReference>
<dbReference type="Gene3D" id="1.10.8.1220">
    <property type="match status" value="1"/>
</dbReference>
<dbReference type="GO" id="GO:0007018">
    <property type="term" value="P:microtubule-based movement"/>
    <property type="evidence" value="ECO:0007669"/>
    <property type="project" value="InterPro"/>
</dbReference>
<dbReference type="Pfam" id="PF08385">
    <property type="entry name" value="DHC_N1"/>
    <property type="match status" value="1"/>
</dbReference>
<dbReference type="KEGG" id="osn:115225579"/>
<keyword evidence="6" id="KW-0067">ATP-binding</keyword>